<dbReference type="GO" id="GO:0022857">
    <property type="term" value="F:transmembrane transporter activity"/>
    <property type="evidence" value="ECO:0007669"/>
    <property type="project" value="TreeGrafter"/>
</dbReference>
<dbReference type="STRING" id="39950.BCB69_05435"/>
<dbReference type="KEGG" id="dpn:BCB69_05435"/>
<dbReference type="PANTHER" id="PTHR24220:SF662">
    <property type="entry name" value="ABC TRANSPORTER ATP-BINDING PROTEIN"/>
    <property type="match status" value="1"/>
</dbReference>
<dbReference type="GO" id="GO:0005886">
    <property type="term" value="C:plasma membrane"/>
    <property type="evidence" value="ECO:0007669"/>
    <property type="project" value="TreeGrafter"/>
</dbReference>
<name>A0A1B3WEQ9_9FIRM</name>
<evidence type="ECO:0000313" key="5">
    <source>
        <dbReference type="Proteomes" id="UP000094757"/>
    </source>
</evidence>
<dbReference type="GO" id="GO:0005524">
    <property type="term" value="F:ATP binding"/>
    <property type="evidence" value="ECO:0007669"/>
    <property type="project" value="UniProtKB-KW"/>
</dbReference>
<dbReference type="SUPFAM" id="SSF52540">
    <property type="entry name" value="P-loop containing nucleoside triphosphate hydrolases"/>
    <property type="match status" value="1"/>
</dbReference>
<gene>
    <name evidence="4" type="ORF">BCB69_05435</name>
</gene>
<dbReference type="GO" id="GO:0016887">
    <property type="term" value="F:ATP hydrolysis activity"/>
    <property type="evidence" value="ECO:0007669"/>
    <property type="project" value="InterPro"/>
</dbReference>
<reference evidence="5" key="1">
    <citation type="submission" date="2016-08" db="EMBL/GenBank/DDBJ databases">
        <authorList>
            <person name="Holder M.E."/>
            <person name="Ajami N.J."/>
            <person name="Petrosino J.F."/>
        </authorList>
    </citation>
    <scope>NUCLEOTIDE SEQUENCE [LARGE SCALE GENOMIC DNA]</scope>
    <source>
        <strain evidence="5">F0677</strain>
    </source>
</reference>
<dbReference type="EMBL" id="CP017037">
    <property type="protein sequence ID" value="AOH39435.1"/>
    <property type="molecule type" value="Genomic_DNA"/>
</dbReference>
<evidence type="ECO:0000259" key="3">
    <source>
        <dbReference type="PROSITE" id="PS50893"/>
    </source>
</evidence>
<dbReference type="InterPro" id="IPR027417">
    <property type="entry name" value="P-loop_NTPase"/>
</dbReference>
<organism evidence="4 5">
    <name type="scientific">Dialister pneumosintes</name>
    <dbReference type="NCBI Taxonomy" id="39950"/>
    <lineage>
        <taxon>Bacteria</taxon>
        <taxon>Bacillati</taxon>
        <taxon>Bacillota</taxon>
        <taxon>Negativicutes</taxon>
        <taxon>Veillonellales</taxon>
        <taxon>Veillonellaceae</taxon>
        <taxon>Dialister</taxon>
    </lineage>
</organism>
<dbReference type="RefSeq" id="WP_069177239.1">
    <property type="nucleotide sequence ID" value="NZ_CP017037.1"/>
</dbReference>
<dbReference type="Gene3D" id="3.40.50.300">
    <property type="entry name" value="P-loop containing nucleotide triphosphate hydrolases"/>
    <property type="match status" value="1"/>
</dbReference>
<dbReference type="Proteomes" id="UP000094757">
    <property type="component" value="Chromosome"/>
</dbReference>
<feature type="domain" description="ABC transporter" evidence="3">
    <location>
        <begin position="3"/>
        <end position="223"/>
    </location>
</feature>
<sequence length="223" mass="24677">MILEAENVTKQYQTNPKKARFNYALSPTSLTLKEGELAILTGKSGSGKSTLLHILAGLLKPTSGLVSYNGISLYDMKDKELSLFRNKHVSVIPQGDSGIYSLTVEENVKLPHLIQETSSQNTLPELLRELGIDHLKDAYPSEMSGGELRRMSIARGLFQEAEVILADEPTSDLDDENTAIVIQMLRKAANNGKSVFIVTHEKELLPYADTHYTMKAGVMQKEE</sequence>
<evidence type="ECO:0000256" key="2">
    <source>
        <dbReference type="ARBA" id="ARBA00022840"/>
    </source>
</evidence>
<dbReference type="AlphaFoldDB" id="A0A1B3WEQ9"/>
<proteinExistence type="predicted"/>
<dbReference type="InterPro" id="IPR015854">
    <property type="entry name" value="ABC_transpr_LolD-like"/>
</dbReference>
<dbReference type="InterPro" id="IPR003593">
    <property type="entry name" value="AAA+_ATPase"/>
</dbReference>
<dbReference type="InterPro" id="IPR017871">
    <property type="entry name" value="ABC_transporter-like_CS"/>
</dbReference>
<dbReference type="Pfam" id="PF00005">
    <property type="entry name" value="ABC_tran"/>
    <property type="match status" value="1"/>
</dbReference>
<dbReference type="PROSITE" id="PS50893">
    <property type="entry name" value="ABC_TRANSPORTER_2"/>
    <property type="match status" value="1"/>
</dbReference>
<dbReference type="PROSITE" id="PS00211">
    <property type="entry name" value="ABC_TRANSPORTER_1"/>
    <property type="match status" value="1"/>
</dbReference>
<dbReference type="PANTHER" id="PTHR24220">
    <property type="entry name" value="IMPORT ATP-BINDING PROTEIN"/>
    <property type="match status" value="1"/>
</dbReference>
<keyword evidence="1" id="KW-0547">Nucleotide-binding</keyword>
<dbReference type="SMART" id="SM00382">
    <property type="entry name" value="AAA"/>
    <property type="match status" value="1"/>
</dbReference>
<evidence type="ECO:0000313" key="4">
    <source>
        <dbReference type="EMBL" id="AOH39435.1"/>
    </source>
</evidence>
<evidence type="ECO:0000256" key="1">
    <source>
        <dbReference type="ARBA" id="ARBA00022741"/>
    </source>
</evidence>
<keyword evidence="2" id="KW-0067">ATP-binding</keyword>
<dbReference type="InterPro" id="IPR003439">
    <property type="entry name" value="ABC_transporter-like_ATP-bd"/>
</dbReference>
<accession>A0A1B3WEQ9</accession>
<protein>
    <recommendedName>
        <fullName evidence="3">ABC transporter domain-containing protein</fullName>
    </recommendedName>
</protein>